<dbReference type="AlphaFoldDB" id="A0A5B9DA42"/>
<sequence length="444" mass="50623">MKNSINSTQKNVEDASSTGVRDYRFWPMFVMSFVRTFFYAIFSLALPNYLIYDKNLSSDLVGTIGSISAITYIAGPFCARYVTNYFGIKKTLIISTTLGLIAVTSTIFVSNPYILILIRGIEGFLNGFFWPNTLNLITSWEKNHKSKKEINFLKIFNYSWNFGLMSGFVVGYLYVLFVGSEFYALIFSVIIGYTLIPIAFFLEKSEKFEMYDNRAVIVQNVKLLPAPTKISEDSDKHPYGSDKKQINLMNVPLVMALGGVLFFASSKGLFRFTIPYYFEEIGIESYWVYAVVLIQQTLQIVGLNLIYKFKKMRVGYMMGLGVIFISTLILIFIPLEMWALFIYVPLLILCGLFFGFIQGVAQRITVDKGKHRNSNKYTTLNEVFIGISFGVPPIVAGYLYGIRFNYVFIFLLAELAILASVLVWNHMKFARQEKLEVAKNATKI</sequence>
<keyword evidence="2" id="KW-0813">Transport</keyword>
<dbReference type="InterPro" id="IPR036259">
    <property type="entry name" value="MFS_trans_sf"/>
</dbReference>
<evidence type="ECO:0000256" key="6">
    <source>
        <dbReference type="ARBA" id="ARBA00023136"/>
    </source>
</evidence>
<dbReference type="KEGG" id="psyt:DSAG12_01928"/>
<organism evidence="7 8">
    <name type="scientific">Promethearchaeum syntrophicum</name>
    <dbReference type="NCBI Taxonomy" id="2594042"/>
    <lineage>
        <taxon>Archaea</taxon>
        <taxon>Promethearchaeati</taxon>
        <taxon>Promethearchaeota</taxon>
        <taxon>Promethearchaeia</taxon>
        <taxon>Promethearchaeales</taxon>
        <taxon>Promethearchaeaceae</taxon>
        <taxon>Promethearchaeum</taxon>
    </lineage>
</organism>
<dbReference type="GO" id="GO:0022857">
    <property type="term" value="F:transmembrane transporter activity"/>
    <property type="evidence" value="ECO:0007669"/>
    <property type="project" value="InterPro"/>
</dbReference>
<comment type="subcellular location">
    <subcellularLocation>
        <location evidence="1">Cell membrane</location>
        <topology evidence="1">Multi-pass membrane protein</topology>
    </subcellularLocation>
</comment>
<dbReference type="SUPFAM" id="SSF103473">
    <property type="entry name" value="MFS general substrate transporter"/>
    <property type="match status" value="1"/>
</dbReference>
<dbReference type="Gene3D" id="1.20.1250.20">
    <property type="entry name" value="MFS general substrate transporter like domains"/>
    <property type="match status" value="2"/>
</dbReference>
<gene>
    <name evidence="7" type="ORF">DSAG12_01928</name>
</gene>
<evidence type="ECO:0000256" key="5">
    <source>
        <dbReference type="ARBA" id="ARBA00022989"/>
    </source>
</evidence>
<keyword evidence="8" id="KW-1185">Reference proteome</keyword>
<dbReference type="InterPro" id="IPR050171">
    <property type="entry name" value="MFS_Transporters"/>
</dbReference>
<keyword evidence="3" id="KW-1003">Cell membrane</keyword>
<keyword evidence="4" id="KW-0812">Transmembrane</keyword>
<name>A0A5B9DA42_9ARCH</name>
<keyword evidence="6" id="KW-0472">Membrane</keyword>
<keyword evidence="5" id="KW-1133">Transmembrane helix</keyword>
<dbReference type="Pfam" id="PF07690">
    <property type="entry name" value="MFS_1"/>
    <property type="match status" value="1"/>
</dbReference>
<evidence type="ECO:0000313" key="8">
    <source>
        <dbReference type="Proteomes" id="UP000321408"/>
    </source>
</evidence>
<evidence type="ECO:0000256" key="1">
    <source>
        <dbReference type="ARBA" id="ARBA00004651"/>
    </source>
</evidence>
<protein>
    <submittedName>
        <fullName evidence="7">MFS transporter</fullName>
    </submittedName>
</protein>
<evidence type="ECO:0000313" key="7">
    <source>
        <dbReference type="EMBL" id="QEE16099.2"/>
    </source>
</evidence>
<evidence type="ECO:0000256" key="4">
    <source>
        <dbReference type="ARBA" id="ARBA00022692"/>
    </source>
</evidence>
<reference evidence="7 8" key="1">
    <citation type="journal article" date="2020" name="Nature">
        <title>Isolation of an archaeon at the prokaryote-eukaryote interface.</title>
        <authorList>
            <person name="Imachi H."/>
            <person name="Nobu M.K."/>
            <person name="Nakahara N."/>
            <person name="Morono Y."/>
            <person name="Ogawara M."/>
            <person name="Takaki Y."/>
            <person name="Takano Y."/>
            <person name="Uematsu K."/>
            <person name="Ikuta T."/>
            <person name="Ito M."/>
            <person name="Matsui Y."/>
            <person name="Miyazaki M."/>
            <person name="Murata K."/>
            <person name="Saito Y."/>
            <person name="Sakai S."/>
            <person name="Song C."/>
            <person name="Tasumi E."/>
            <person name="Yamanaka Y."/>
            <person name="Yamaguchi T."/>
            <person name="Kamagata Y."/>
            <person name="Tamaki H."/>
            <person name="Takai K."/>
        </authorList>
    </citation>
    <scope>NUCLEOTIDE SEQUENCE [LARGE SCALE GENOMIC DNA]</scope>
    <source>
        <strain evidence="7 8">MK-D1</strain>
    </source>
</reference>
<proteinExistence type="predicted"/>
<dbReference type="InterPro" id="IPR011701">
    <property type="entry name" value="MFS"/>
</dbReference>
<dbReference type="EMBL" id="CP042905">
    <property type="protein sequence ID" value="QEE16099.2"/>
    <property type="molecule type" value="Genomic_DNA"/>
</dbReference>
<dbReference type="PANTHER" id="PTHR23517">
    <property type="entry name" value="RESISTANCE PROTEIN MDTM, PUTATIVE-RELATED-RELATED"/>
    <property type="match status" value="1"/>
</dbReference>
<evidence type="ECO:0000256" key="3">
    <source>
        <dbReference type="ARBA" id="ARBA00022475"/>
    </source>
</evidence>
<evidence type="ECO:0000256" key="2">
    <source>
        <dbReference type="ARBA" id="ARBA00022448"/>
    </source>
</evidence>
<dbReference type="GO" id="GO:0005886">
    <property type="term" value="C:plasma membrane"/>
    <property type="evidence" value="ECO:0007669"/>
    <property type="project" value="UniProtKB-SubCell"/>
</dbReference>
<dbReference type="Proteomes" id="UP000321408">
    <property type="component" value="Chromosome"/>
</dbReference>
<accession>A0A5B9DA42</accession>
<reference evidence="7 8" key="2">
    <citation type="journal article" date="2024" name="Int. J. Syst. Evol. Microbiol.">
        <title>Promethearchaeum syntrophicum gen. nov., sp. nov., an anaerobic, obligately syntrophic archaeon, the first isolate of the lineage 'Asgard' archaea, and proposal of the new archaeal phylum Promethearchaeota phyl. nov. and kingdom Promethearchaeati regn. nov.</title>
        <authorList>
            <person name="Imachi H."/>
            <person name="Nobu M.K."/>
            <person name="Kato S."/>
            <person name="Takaki Y."/>
            <person name="Miyazaki M."/>
            <person name="Miyata M."/>
            <person name="Ogawara M."/>
            <person name="Saito Y."/>
            <person name="Sakai S."/>
            <person name="Tahara Y.O."/>
            <person name="Takano Y."/>
            <person name="Tasumi E."/>
            <person name="Uematsu K."/>
            <person name="Yoshimura T."/>
            <person name="Itoh T."/>
            <person name="Ohkuma M."/>
            <person name="Takai K."/>
        </authorList>
    </citation>
    <scope>NUCLEOTIDE SEQUENCE [LARGE SCALE GENOMIC DNA]</scope>
    <source>
        <strain evidence="7 8">MK-D1</strain>
    </source>
</reference>